<dbReference type="InterPro" id="IPR019410">
    <property type="entry name" value="Methyltransf_16"/>
</dbReference>
<protein>
    <recommendedName>
        <fullName evidence="5">Protein N-terminal and lysine N-methyltransferase EFM7</fullName>
        <ecNumber evidence="5">2.1.1.-</ecNumber>
    </recommendedName>
    <alternativeName>
        <fullName evidence="5">Elongation factor methyltransferase 7</fullName>
    </alternativeName>
</protein>
<proteinExistence type="inferred from homology"/>
<dbReference type="PANTHER" id="PTHR14614">
    <property type="entry name" value="HEPATOCELLULAR CARCINOMA-ASSOCIATED ANTIGEN"/>
    <property type="match status" value="1"/>
</dbReference>
<dbReference type="Pfam" id="PF10294">
    <property type="entry name" value="Methyltransf_16"/>
    <property type="match status" value="1"/>
</dbReference>
<reference evidence="7" key="1">
    <citation type="journal article" date="2012" name="Proc. Natl. Acad. Sci. U.S.A.">
        <title>Genome sequence of the button mushroom Agaricus bisporus reveals mechanisms governing adaptation to a humic-rich ecological niche.</title>
        <authorList>
            <person name="Morin E."/>
            <person name="Kohler A."/>
            <person name="Baker A.R."/>
            <person name="Foulongne-Oriol M."/>
            <person name="Lombard V."/>
            <person name="Nagy L.G."/>
            <person name="Ohm R.A."/>
            <person name="Patyshakuliyeva A."/>
            <person name="Brun A."/>
            <person name="Aerts A.L."/>
            <person name="Bailey A.M."/>
            <person name="Billette C."/>
            <person name="Coutinho P.M."/>
            <person name="Deakin G."/>
            <person name="Doddapaneni H."/>
            <person name="Floudas D."/>
            <person name="Grimwood J."/>
            <person name="Hilden K."/>
            <person name="Kuees U."/>
            <person name="LaButti K.M."/>
            <person name="Lapidus A."/>
            <person name="Lindquist E.A."/>
            <person name="Lucas S.M."/>
            <person name="Murat C."/>
            <person name="Riley R.W."/>
            <person name="Salamov A.A."/>
            <person name="Schmutz J."/>
            <person name="Subramanian V."/>
            <person name="Woesten H.A.B."/>
            <person name="Xu J."/>
            <person name="Eastwood D.C."/>
            <person name="Foster G.D."/>
            <person name="Sonnenberg A.S."/>
            <person name="Cullen D."/>
            <person name="de Vries R.P."/>
            <person name="Lundell T."/>
            <person name="Hibbett D.S."/>
            <person name="Henrissat B."/>
            <person name="Burton K.S."/>
            <person name="Kerrigan R.W."/>
            <person name="Challen M.P."/>
            <person name="Grigoriev I.V."/>
            <person name="Martin F."/>
        </authorList>
    </citation>
    <scope>NUCLEOTIDE SEQUENCE [LARGE SCALE GENOMIC DNA]</scope>
    <source>
        <strain evidence="7">JB137-S8 / ATCC MYA-4627 / FGSC 10392</strain>
    </source>
</reference>
<dbReference type="PANTHER" id="PTHR14614:SF10">
    <property type="entry name" value="PROTEIN N-TERMINAL AND LYSINE N-METHYLTRANSFERASE EFM7"/>
    <property type="match status" value="1"/>
</dbReference>
<dbReference type="KEGG" id="abp:AGABI1DRAFT77552"/>
<keyword evidence="3 5" id="KW-0808">Transferase</keyword>
<dbReference type="EC" id="2.1.1.-" evidence="5"/>
<dbReference type="HOGENOM" id="CLU_032409_0_1_1"/>
<feature type="binding site" evidence="5">
    <location>
        <position position="106"/>
    </location>
    <ligand>
        <name>S-adenosyl-L-methionine</name>
        <dbReference type="ChEBI" id="CHEBI:59789"/>
    </ligand>
</feature>
<comment type="subcellular location">
    <subcellularLocation>
        <location evidence="5">Cytoplasm</location>
    </subcellularLocation>
</comment>
<evidence type="ECO:0000313" key="6">
    <source>
        <dbReference type="EMBL" id="EKM77139.1"/>
    </source>
</evidence>
<keyword evidence="7" id="KW-1185">Reference proteome</keyword>
<feature type="binding site" evidence="5">
    <location>
        <begin position="84"/>
        <end position="86"/>
    </location>
    <ligand>
        <name>S-adenosyl-L-methionine</name>
        <dbReference type="ChEBI" id="CHEBI:59789"/>
    </ligand>
</feature>
<gene>
    <name evidence="5" type="primary">EFM7</name>
    <name evidence="6" type="ORF">AGABI1DRAFT_77552</name>
</gene>
<dbReference type="OrthoDB" id="46564at2759"/>
<dbReference type="Gene3D" id="3.40.50.150">
    <property type="entry name" value="Vaccinia Virus protein VP39"/>
    <property type="match status" value="1"/>
</dbReference>
<dbReference type="AlphaFoldDB" id="K5VRR6"/>
<dbReference type="GeneID" id="18831425"/>
<feature type="binding site" evidence="5">
    <location>
        <position position="162"/>
    </location>
    <ligand>
        <name>S-adenosyl-L-methionine</name>
        <dbReference type="ChEBI" id="CHEBI:59789"/>
    </ligand>
</feature>
<keyword evidence="4 5" id="KW-0949">S-adenosyl-L-methionine</keyword>
<dbReference type="InterPro" id="IPR025784">
    <property type="entry name" value="EFM7"/>
</dbReference>
<evidence type="ECO:0000313" key="7">
    <source>
        <dbReference type="Proteomes" id="UP000008493"/>
    </source>
</evidence>
<dbReference type="InParanoid" id="K5VRR6"/>
<sequence length="258" mass="28991">MTSEDDAFLDLDAMFPEPDRPPTPPPTFSTYTRHISGSDLKDIRIRLVGSHPLWAHHLWNASRSFAAFLDQTRFCESRTTLELGAGGALPSIIAALTGSTTTVITDYPDQPLLANILYNVSQNVPLRNDRVFVTGYIWGQNTTPLLKLLSEGRDGFDVIMLSDLIFNHSQHDALLDTCEQVLSSSPGAAVFVFYSHHRPHLAHRDMEFFDKARRRGWSTDKIVEETYPPMFPDDPGDEAVRSTVHGWKLTYNKLSTNS</sequence>
<evidence type="ECO:0000256" key="2">
    <source>
        <dbReference type="ARBA" id="ARBA00022603"/>
    </source>
</evidence>
<comment type="function">
    <text evidence="5">S-adenosyl-L-methionine-dependent protein methyltransferase that trimethylates the N-terminal glycine 'Gly-2' of elongation factor 1-alpha, before also catalyzing the mono- and dimethylation of 'Lys-3'.</text>
</comment>
<dbReference type="PROSITE" id="PS51560">
    <property type="entry name" value="SAM_MT_NNT1"/>
    <property type="match status" value="1"/>
</dbReference>
<dbReference type="GO" id="GO:0005737">
    <property type="term" value="C:cytoplasm"/>
    <property type="evidence" value="ECO:0007669"/>
    <property type="project" value="UniProtKB-SubCell"/>
</dbReference>
<evidence type="ECO:0000256" key="3">
    <source>
        <dbReference type="ARBA" id="ARBA00022679"/>
    </source>
</evidence>
<keyword evidence="1 5" id="KW-0963">Cytoplasm</keyword>
<dbReference type="FunCoup" id="K5VRR6">
    <property type="interactions" value="130"/>
</dbReference>
<name>K5VRR6_AGABU</name>
<dbReference type="GO" id="GO:0016279">
    <property type="term" value="F:protein-lysine N-methyltransferase activity"/>
    <property type="evidence" value="ECO:0007669"/>
    <property type="project" value="UniProtKB-UniRule"/>
</dbReference>
<feature type="binding site" evidence="5">
    <location>
        <position position="59"/>
    </location>
    <ligand>
        <name>S-adenosyl-L-methionine</name>
        <dbReference type="ChEBI" id="CHEBI:59789"/>
    </ligand>
</feature>
<keyword evidence="2 5" id="KW-0489">Methyltransferase</keyword>
<organism evidence="6 7">
    <name type="scientific">Agaricus bisporus var. burnettii (strain JB137-S8 / ATCC MYA-4627 / FGSC 10392)</name>
    <name type="common">White button mushroom</name>
    <dbReference type="NCBI Taxonomy" id="597362"/>
    <lineage>
        <taxon>Eukaryota</taxon>
        <taxon>Fungi</taxon>
        <taxon>Dikarya</taxon>
        <taxon>Basidiomycota</taxon>
        <taxon>Agaricomycotina</taxon>
        <taxon>Agaricomycetes</taxon>
        <taxon>Agaricomycetidae</taxon>
        <taxon>Agaricales</taxon>
        <taxon>Agaricineae</taxon>
        <taxon>Agaricaceae</taxon>
        <taxon>Agaricus</taxon>
    </lineage>
</organism>
<dbReference type="EMBL" id="JH971397">
    <property type="protein sequence ID" value="EKM77139.1"/>
    <property type="molecule type" value="Genomic_DNA"/>
</dbReference>
<comment type="similarity">
    <text evidence="5">Belongs to the class I-like SAM-binding methyltransferase superfamily. EFM7 family.</text>
</comment>
<dbReference type="GO" id="GO:0032259">
    <property type="term" value="P:methylation"/>
    <property type="evidence" value="ECO:0007669"/>
    <property type="project" value="UniProtKB-KW"/>
</dbReference>
<dbReference type="InterPro" id="IPR029063">
    <property type="entry name" value="SAM-dependent_MTases_sf"/>
</dbReference>
<dbReference type="Proteomes" id="UP000008493">
    <property type="component" value="Unassembled WGS sequence"/>
</dbReference>
<dbReference type="HAMAP" id="MF_03223">
    <property type="entry name" value="Methyltr_EFM7"/>
    <property type="match status" value="1"/>
</dbReference>
<dbReference type="OMA" id="VGHNPLW"/>
<accession>K5VRR6</accession>
<dbReference type="RefSeq" id="XP_007332139.1">
    <property type="nucleotide sequence ID" value="XM_007332077.1"/>
</dbReference>
<evidence type="ECO:0000256" key="5">
    <source>
        <dbReference type="HAMAP-Rule" id="MF_03223"/>
    </source>
</evidence>
<dbReference type="SUPFAM" id="SSF53335">
    <property type="entry name" value="S-adenosyl-L-methionine-dependent methyltransferases"/>
    <property type="match status" value="1"/>
</dbReference>
<evidence type="ECO:0000256" key="1">
    <source>
        <dbReference type="ARBA" id="ARBA00022490"/>
    </source>
</evidence>
<feature type="binding site" evidence="5">
    <location>
        <position position="138"/>
    </location>
    <ligand>
        <name>S-adenosyl-L-methionine</name>
        <dbReference type="ChEBI" id="CHEBI:59789"/>
    </ligand>
</feature>
<dbReference type="STRING" id="597362.K5VRR6"/>
<dbReference type="GO" id="GO:0071885">
    <property type="term" value="F:N-terminal protein N-methyltransferase activity"/>
    <property type="evidence" value="ECO:0007669"/>
    <property type="project" value="UniProtKB-UniRule"/>
</dbReference>
<evidence type="ECO:0000256" key="4">
    <source>
        <dbReference type="ARBA" id="ARBA00022691"/>
    </source>
</evidence>
<dbReference type="eggNOG" id="KOG2920">
    <property type="taxonomic scope" value="Eukaryota"/>
</dbReference>